<dbReference type="Proteomes" id="UP000029980">
    <property type="component" value="Chromosome"/>
</dbReference>
<dbReference type="AlphaFoldDB" id="A0A097QUQ8"/>
<dbReference type="RefSeq" id="WP_050003185.1">
    <property type="nucleotide sequence ID" value="NZ_CP008887.1"/>
</dbReference>
<evidence type="ECO:0000313" key="1">
    <source>
        <dbReference type="EMBL" id="AIU70211.1"/>
    </source>
</evidence>
<dbReference type="STRING" id="1505907.TEU_07630"/>
<protein>
    <submittedName>
        <fullName evidence="1">Uncharacterized protein</fullName>
    </submittedName>
</protein>
<accession>A0A097QUQ8</accession>
<dbReference type="OrthoDB" id="96515at2157"/>
<dbReference type="EMBL" id="CP008887">
    <property type="protein sequence ID" value="AIU70211.1"/>
    <property type="molecule type" value="Genomic_DNA"/>
</dbReference>
<gene>
    <name evidence="1" type="ORF">TEU_07630</name>
</gene>
<dbReference type="GeneID" id="25153305"/>
<proteinExistence type="predicted"/>
<organism evidence="1 2">
    <name type="scientific">Thermococcus eurythermalis</name>
    <dbReference type="NCBI Taxonomy" id="1505907"/>
    <lineage>
        <taxon>Archaea</taxon>
        <taxon>Methanobacteriati</taxon>
        <taxon>Methanobacteriota</taxon>
        <taxon>Thermococci</taxon>
        <taxon>Thermococcales</taxon>
        <taxon>Thermococcaceae</taxon>
        <taxon>Thermococcus</taxon>
    </lineage>
</organism>
<evidence type="ECO:0000313" key="2">
    <source>
        <dbReference type="Proteomes" id="UP000029980"/>
    </source>
</evidence>
<reference evidence="1 2" key="1">
    <citation type="journal article" date="2015" name="Int. J. Syst. Evol. Microbiol.">
        <title>Thermococcus eurythermalis sp. nov., a conditional piezophilic hyperthermophilic archaeon with a wide temperature range isolated from an oil-immersed chimney in the Guaymas Basin.</title>
        <authorList>
            <person name="Zhao W."/>
            <person name="Zeng X."/>
            <person name="Xiao X."/>
        </authorList>
    </citation>
    <scope>NUCLEOTIDE SEQUENCE [LARGE SCALE GENOMIC DNA]</scope>
    <source>
        <strain evidence="1 2">A501</strain>
    </source>
</reference>
<dbReference type="KEGG" id="teu:TEU_07630"/>
<keyword evidence="2" id="KW-1185">Reference proteome</keyword>
<name>A0A097QUQ8_9EURY</name>
<sequence length="101" mass="12009">MAVSVRNSEGVKLLIEEVAKAVGVSPRELIEYYEWKANLEKLKKARTKKMTKEEARKIIEEWGKKEPLMSEEDAIKLYYEAREEIKKWEQIERRLKKLGLE</sequence>
<dbReference type="HOGENOM" id="CLU_2165389_0_0_2"/>